<evidence type="ECO:0000256" key="1">
    <source>
        <dbReference type="ARBA" id="ARBA00022553"/>
    </source>
</evidence>
<dbReference type="Proteomes" id="UP000243359">
    <property type="component" value="Chromosome I"/>
</dbReference>
<keyword evidence="2" id="KW-0902">Two-component regulatory system</keyword>
<dbReference type="InterPro" id="IPR016032">
    <property type="entry name" value="Sig_transdc_resp-reg_C-effctor"/>
</dbReference>
<dbReference type="SUPFAM" id="SSF52172">
    <property type="entry name" value="CheY-like"/>
    <property type="match status" value="1"/>
</dbReference>
<dbReference type="PANTHER" id="PTHR48111">
    <property type="entry name" value="REGULATOR OF RPOS"/>
    <property type="match status" value="1"/>
</dbReference>
<evidence type="ECO:0000313" key="10">
    <source>
        <dbReference type="EMBL" id="SDR81040.1"/>
    </source>
</evidence>
<dbReference type="EMBL" id="LT629751">
    <property type="protein sequence ID" value="SDR81040.1"/>
    <property type="molecule type" value="Genomic_DNA"/>
</dbReference>
<accession>A0A1H1M309</accession>
<dbReference type="GO" id="GO:0032993">
    <property type="term" value="C:protein-DNA complex"/>
    <property type="evidence" value="ECO:0007669"/>
    <property type="project" value="TreeGrafter"/>
</dbReference>
<reference evidence="11" key="1">
    <citation type="submission" date="2016-10" db="EMBL/GenBank/DDBJ databases">
        <authorList>
            <person name="Varghese N."/>
            <person name="Submissions S."/>
        </authorList>
    </citation>
    <scope>NUCLEOTIDE SEQUENCE [LARGE SCALE GENOMIC DNA]</scope>
    <source>
        <strain evidence="11">KCTC 32247</strain>
    </source>
</reference>
<evidence type="ECO:0000256" key="4">
    <source>
        <dbReference type="ARBA" id="ARBA00023125"/>
    </source>
</evidence>
<dbReference type="InterPro" id="IPR001789">
    <property type="entry name" value="Sig_transdc_resp-reg_receiver"/>
</dbReference>
<dbReference type="GO" id="GO:0005829">
    <property type="term" value="C:cytosol"/>
    <property type="evidence" value="ECO:0007669"/>
    <property type="project" value="TreeGrafter"/>
</dbReference>
<proteinExistence type="predicted"/>
<dbReference type="PROSITE" id="PS50110">
    <property type="entry name" value="RESPONSE_REGULATORY"/>
    <property type="match status" value="1"/>
</dbReference>
<dbReference type="SUPFAM" id="SSF46894">
    <property type="entry name" value="C-terminal effector domain of the bipartite response regulators"/>
    <property type="match status" value="1"/>
</dbReference>
<dbReference type="GO" id="GO:0006355">
    <property type="term" value="P:regulation of DNA-templated transcription"/>
    <property type="evidence" value="ECO:0007669"/>
    <property type="project" value="InterPro"/>
</dbReference>
<evidence type="ECO:0000256" key="5">
    <source>
        <dbReference type="ARBA" id="ARBA00023163"/>
    </source>
</evidence>
<dbReference type="GO" id="GO:0000976">
    <property type="term" value="F:transcription cis-regulatory region binding"/>
    <property type="evidence" value="ECO:0007669"/>
    <property type="project" value="TreeGrafter"/>
</dbReference>
<dbReference type="OrthoDB" id="6879847at2"/>
<dbReference type="GO" id="GO:0000156">
    <property type="term" value="F:phosphorelay response regulator activity"/>
    <property type="evidence" value="ECO:0007669"/>
    <property type="project" value="TreeGrafter"/>
</dbReference>
<dbReference type="SMART" id="SM00448">
    <property type="entry name" value="REC"/>
    <property type="match status" value="1"/>
</dbReference>
<evidence type="ECO:0000256" key="6">
    <source>
        <dbReference type="PROSITE-ProRule" id="PRU00169"/>
    </source>
</evidence>
<feature type="domain" description="OmpR/PhoB-type" evidence="9">
    <location>
        <begin position="134"/>
        <end position="235"/>
    </location>
</feature>
<evidence type="ECO:0000256" key="2">
    <source>
        <dbReference type="ARBA" id="ARBA00023012"/>
    </source>
</evidence>
<dbReference type="InterPro" id="IPR039420">
    <property type="entry name" value="WalR-like"/>
</dbReference>
<dbReference type="Gene3D" id="3.40.50.2300">
    <property type="match status" value="1"/>
</dbReference>
<feature type="modified residue" description="4-aspartylphosphate" evidence="6">
    <location>
        <position position="65"/>
    </location>
</feature>
<evidence type="ECO:0000256" key="3">
    <source>
        <dbReference type="ARBA" id="ARBA00023015"/>
    </source>
</evidence>
<dbReference type="Pfam" id="PF00072">
    <property type="entry name" value="Response_reg"/>
    <property type="match status" value="1"/>
</dbReference>
<dbReference type="InterPro" id="IPR036388">
    <property type="entry name" value="WH-like_DNA-bd_sf"/>
</dbReference>
<dbReference type="RefSeq" id="WP_090347356.1">
    <property type="nucleotide sequence ID" value="NZ_LT629751.1"/>
</dbReference>
<keyword evidence="1 6" id="KW-0597">Phosphoprotein</keyword>
<dbReference type="InterPro" id="IPR011006">
    <property type="entry name" value="CheY-like_superfamily"/>
</dbReference>
<dbReference type="SMART" id="SM00862">
    <property type="entry name" value="Trans_reg_C"/>
    <property type="match status" value="1"/>
</dbReference>
<feature type="domain" description="Response regulatory" evidence="8">
    <location>
        <begin position="16"/>
        <end position="130"/>
    </location>
</feature>
<dbReference type="Gene3D" id="1.10.10.10">
    <property type="entry name" value="Winged helix-like DNA-binding domain superfamily/Winged helix DNA-binding domain"/>
    <property type="match status" value="1"/>
</dbReference>
<dbReference type="InterPro" id="IPR001867">
    <property type="entry name" value="OmpR/PhoB-type_DNA-bd"/>
</dbReference>
<organism evidence="10 11">
    <name type="scientific">Pseudomonas oryzae</name>
    <dbReference type="NCBI Taxonomy" id="1392877"/>
    <lineage>
        <taxon>Bacteria</taxon>
        <taxon>Pseudomonadati</taxon>
        <taxon>Pseudomonadota</taxon>
        <taxon>Gammaproteobacteria</taxon>
        <taxon>Pseudomonadales</taxon>
        <taxon>Pseudomonadaceae</taxon>
        <taxon>Pseudomonas</taxon>
    </lineage>
</organism>
<evidence type="ECO:0000259" key="9">
    <source>
        <dbReference type="PROSITE" id="PS51755"/>
    </source>
</evidence>
<keyword evidence="11" id="KW-1185">Reference proteome</keyword>
<feature type="DNA-binding region" description="OmpR/PhoB-type" evidence="7">
    <location>
        <begin position="134"/>
        <end position="235"/>
    </location>
</feature>
<protein>
    <submittedName>
        <fullName evidence="10">DNA-binding response regulator, OmpR family, contains REC and winged-helix (WHTH) domain</fullName>
    </submittedName>
</protein>
<dbReference type="PANTHER" id="PTHR48111:SF1">
    <property type="entry name" value="TWO-COMPONENT RESPONSE REGULATOR ORR33"/>
    <property type="match status" value="1"/>
</dbReference>
<gene>
    <name evidence="10" type="ORF">SAMN05216221_0385</name>
</gene>
<sequence length="241" mass="26148">MVITHSPAASPATPPRVLVLINDSAQREAAIAALSLHGYSVAAGESAEALYEQPAGTHFDIALLDRHLTGEDALSLGARLRRIHPVIGLVMLGTHDSPDERIAAYRHGADICLGKPTVPAELCAALDALVRRLNAHLRPPGDAPVLELASCLLHTPNGPLNLRRQEVEALYALALAPGNFLESWQLLERLGKPLDIYGKAQLEVMISRLRSRIRALHPCSNPIRAERGRGYRLELPLQVRA</sequence>
<dbReference type="AlphaFoldDB" id="A0A1H1M309"/>
<dbReference type="PROSITE" id="PS51755">
    <property type="entry name" value="OMPR_PHOB"/>
    <property type="match status" value="1"/>
</dbReference>
<evidence type="ECO:0000259" key="8">
    <source>
        <dbReference type="PROSITE" id="PS50110"/>
    </source>
</evidence>
<keyword evidence="5" id="KW-0804">Transcription</keyword>
<evidence type="ECO:0000313" key="11">
    <source>
        <dbReference type="Proteomes" id="UP000243359"/>
    </source>
</evidence>
<dbReference type="Pfam" id="PF00486">
    <property type="entry name" value="Trans_reg_C"/>
    <property type="match status" value="1"/>
</dbReference>
<evidence type="ECO:0000256" key="7">
    <source>
        <dbReference type="PROSITE-ProRule" id="PRU01091"/>
    </source>
</evidence>
<keyword evidence="3" id="KW-0805">Transcription regulation</keyword>
<dbReference type="CDD" id="cd00156">
    <property type="entry name" value="REC"/>
    <property type="match status" value="1"/>
</dbReference>
<keyword evidence="4 7" id="KW-0238">DNA-binding</keyword>
<dbReference type="STRING" id="1392877.SAMN05216221_0385"/>
<name>A0A1H1M309_9PSED</name>